<gene>
    <name evidence="5" type="primary">recD2_43</name>
    <name evidence="5" type="ORF">SDC9_85524</name>
</gene>
<dbReference type="InterPro" id="IPR027417">
    <property type="entry name" value="P-loop_NTPase"/>
</dbReference>
<evidence type="ECO:0000256" key="1">
    <source>
        <dbReference type="SAM" id="Coils"/>
    </source>
</evidence>
<keyword evidence="5" id="KW-0547">Nucleotide-binding</keyword>
<dbReference type="InterPro" id="IPR024402">
    <property type="entry name" value="DUF2726"/>
</dbReference>
<dbReference type="EMBL" id="VSSQ01008448">
    <property type="protein sequence ID" value="MPM38893.1"/>
    <property type="molecule type" value="Genomic_DNA"/>
</dbReference>
<feature type="domain" description="DNA2/NAM7 helicase helicase" evidence="3">
    <location>
        <begin position="56"/>
        <end position="413"/>
    </location>
</feature>
<keyword evidence="1" id="KW-0175">Coiled coil</keyword>
<dbReference type="PANTHER" id="PTHR10887">
    <property type="entry name" value="DNA2/NAM7 HELICASE FAMILY"/>
    <property type="match status" value="1"/>
</dbReference>
<evidence type="ECO:0000259" key="3">
    <source>
        <dbReference type="Pfam" id="PF13086"/>
    </source>
</evidence>
<dbReference type="GO" id="GO:0016787">
    <property type="term" value="F:hydrolase activity"/>
    <property type="evidence" value="ECO:0007669"/>
    <property type="project" value="UniProtKB-KW"/>
</dbReference>
<dbReference type="Pfam" id="PF13087">
    <property type="entry name" value="AAA_12"/>
    <property type="match status" value="1"/>
</dbReference>
<evidence type="ECO:0000259" key="4">
    <source>
        <dbReference type="Pfam" id="PF13087"/>
    </source>
</evidence>
<dbReference type="InterPro" id="IPR045055">
    <property type="entry name" value="DNA2/NAM7-like"/>
</dbReference>
<dbReference type="CDD" id="cd17934">
    <property type="entry name" value="DEXXQc_Upf1-like"/>
    <property type="match status" value="1"/>
</dbReference>
<dbReference type="InterPro" id="IPR041677">
    <property type="entry name" value="DNA2/NAM7_AAA_11"/>
</dbReference>
<feature type="domain" description="DUF2726" evidence="2">
    <location>
        <begin position="714"/>
        <end position="782"/>
    </location>
</feature>
<comment type="caution">
    <text evidence="5">The sequence shown here is derived from an EMBL/GenBank/DDBJ whole genome shotgun (WGS) entry which is preliminary data.</text>
</comment>
<keyword evidence="5" id="KW-0347">Helicase</keyword>
<keyword evidence="5" id="KW-0378">Hydrolase</keyword>
<dbReference type="InterPro" id="IPR041679">
    <property type="entry name" value="DNA2/NAM7-like_C"/>
</dbReference>
<dbReference type="Gene3D" id="3.40.960.10">
    <property type="entry name" value="VSR Endonuclease"/>
    <property type="match status" value="1"/>
</dbReference>
<name>A0A644ZJL8_9ZZZZ</name>
<dbReference type="GO" id="GO:0003678">
    <property type="term" value="F:DNA helicase activity"/>
    <property type="evidence" value="ECO:0007669"/>
    <property type="project" value="UniProtKB-EC"/>
</dbReference>
<keyword evidence="5" id="KW-0067">ATP-binding</keyword>
<dbReference type="AlphaFoldDB" id="A0A644ZJL8"/>
<dbReference type="PROSITE" id="PS50890">
    <property type="entry name" value="PUA"/>
    <property type="match status" value="1"/>
</dbReference>
<feature type="domain" description="DNA2/NAM7 helicase-like C-terminal" evidence="4">
    <location>
        <begin position="435"/>
        <end position="603"/>
    </location>
</feature>
<proteinExistence type="predicted"/>
<evidence type="ECO:0000259" key="2">
    <source>
        <dbReference type="Pfam" id="PF10881"/>
    </source>
</evidence>
<dbReference type="InterPro" id="IPR047187">
    <property type="entry name" value="SF1_C_Upf1"/>
</dbReference>
<feature type="coiled-coil region" evidence="1">
    <location>
        <begin position="161"/>
        <end position="198"/>
    </location>
</feature>
<protein>
    <submittedName>
        <fullName evidence="5">ATP-dependent RecD-like DNA helicase</fullName>
        <ecNumber evidence="5">3.6.4.12</ecNumber>
    </submittedName>
</protein>
<dbReference type="Gene3D" id="3.40.50.300">
    <property type="entry name" value="P-loop containing nucleotide triphosphate hydrolases"/>
    <property type="match status" value="3"/>
</dbReference>
<reference evidence="5" key="1">
    <citation type="submission" date="2019-08" db="EMBL/GenBank/DDBJ databases">
        <authorList>
            <person name="Kucharzyk K."/>
            <person name="Murdoch R.W."/>
            <person name="Higgins S."/>
            <person name="Loffler F."/>
        </authorList>
    </citation>
    <scope>NUCLEOTIDE SEQUENCE</scope>
</reference>
<evidence type="ECO:0000313" key="5">
    <source>
        <dbReference type="EMBL" id="MPM38893.1"/>
    </source>
</evidence>
<sequence length="788" mass="91228">MAANLGVSIEDDNSFLSKQYGKITTISPRSVLADYLSKKELKPRSHTEQIIFPFGFNLSQKKATEKALTNQISVIEGPPGTGKTQSILNIIANAIINNKTVAVVSNNNSATANVMEKLDKYGLEFIAAYLGNKENREEFFQFQETFAYPNMNNWIIEAEELGKIKEKLKNSQEELDDMLGKQNKLAKLKQELSEHSIEAEYFSQYYEKENIKSIFYKSFFPKTSSNVMSLLLDIKLTLEEQEAFRLRNKLKNLFSHGIYSFKFYKNSTEDIVEYLNKLYYDQRSIELKEEIKSLSKVLEKYNFKTAMKEYSEDSMKLFKHSLVKKYKKHNCRPQFTKDDLWKNFDSFIKEYPVILSTTHSLRSCASQNFLFDYVIIDEASQVDIVTGALAFSSARNAVIVGDLKQLPNVVTSEVQSKTDMIFKDYNLHEAYNYADNSLLSSITKLYEDIPKTLLKEHYRCHPKVIDFCNKKFYNNELIILTNEEEQDKPLLLYNTVQGNHARGNFNQRQIDVIVEEVIPQLKAEEKNKSIGIISPYRMQVEELKKVIGSKNIEVDTVHKYQGREKEIVILTTVANEINDFIDDPNLINVAVSRAESKLILVATDNDNLKENSNIGDLVKYIKYNNFEIIDSKVSSVFDLLYSSYSEKLLELMSKSKKVSKYTSENLMNIVVEKVLKEEEFRTLDRVLHQPLKMLIRDKSKLSEVEYKFAMNPLTHTDFVIFNKVDKMPVLVVEVDGYAFHAKNEKQKQRDKMKDEILSKYDIPFLRFSTNESGEELKLRSKLCELLNT</sequence>
<organism evidence="5">
    <name type="scientific">bioreactor metagenome</name>
    <dbReference type="NCBI Taxonomy" id="1076179"/>
    <lineage>
        <taxon>unclassified sequences</taxon>
        <taxon>metagenomes</taxon>
        <taxon>ecological metagenomes</taxon>
    </lineage>
</organism>
<dbReference type="SUPFAM" id="SSF52540">
    <property type="entry name" value="P-loop containing nucleoside triphosphate hydrolases"/>
    <property type="match status" value="1"/>
</dbReference>
<dbReference type="Pfam" id="PF13086">
    <property type="entry name" value="AAA_11"/>
    <property type="match status" value="1"/>
</dbReference>
<dbReference type="Pfam" id="PF10881">
    <property type="entry name" value="DUF2726"/>
    <property type="match status" value="1"/>
</dbReference>
<accession>A0A644ZJL8</accession>
<dbReference type="CDD" id="cd18808">
    <property type="entry name" value="SF1_C_Upf1"/>
    <property type="match status" value="1"/>
</dbReference>
<dbReference type="EC" id="3.6.4.12" evidence="5"/>